<dbReference type="EMBL" id="LBGZ01000029">
    <property type="protein sequence ID" value="PBJ39107.1"/>
    <property type="molecule type" value="Genomic_DNA"/>
</dbReference>
<gene>
    <name evidence="1" type="ORF">XV03_03790</name>
</gene>
<accession>A0A2A3LD06</accession>
<protein>
    <submittedName>
        <fullName evidence="1">Uncharacterized protein</fullName>
    </submittedName>
</protein>
<proteinExistence type="predicted"/>
<sequence length="164" mass="18774">MALEDDTVLLHPEHINVLIWAGIWLGDAQNAVLEWNFHDDVTEQWITRRLTRETADVIGQMLVDTNARAVNQEHGSDELYVYSYQPPRHHEWQIVEVLKAIDFYEYQGAQNPDWPYSDAFFFCFALRAHAIAHMPGYGTAPWHITTETAPALCSPTPNTIDGSH</sequence>
<evidence type="ECO:0000313" key="1">
    <source>
        <dbReference type="EMBL" id="PBJ39107.1"/>
    </source>
</evidence>
<organism evidence="1 2">
    <name type="scientific">Mycobacterium avium subsp. hominissuis</name>
    <dbReference type="NCBI Taxonomy" id="439334"/>
    <lineage>
        <taxon>Bacteria</taxon>
        <taxon>Bacillati</taxon>
        <taxon>Actinomycetota</taxon>
        <taxon>Actinomycetes</taxon>
        <taxon>Mycobacteriales</taxon>
        <taxon>Mycobacteriaceae</taxon>
        <taxon>Mycobacterium</taxon>
        <taxon>Mycobacterium avium complex (MAC)</taxon>
    </lineage>
</organism>
<comment type="caution">
    <text evidence="1">The sequence shown here is derived from an EMBL/GenBank/DDBJ whole genome shotgun (WGS) entry which is preliminary data.</text>
</comment>
<dbReference type="AlphaFoldDB" id="A0A2A3LD06"/>
<dbReference type="Proteomes" id="UP000218842">
    <property type="component" value="Unassembled WGS sequence"/>
</dbReference>
<evidence type="ECO:0000313" key="2">
    <source>
        <dbReference type="Proteomes" id="UP000218842"/>
    </source>
</evidence>
<dbReference type="RefSeq" id="WP_071321594.1">
    <property type="nucleotide sequence ID" value="NZ_BDNC01000130.1"/>
</dbReference>
<reference evidence="1 2" key="1">
    <citation type="journal article" date="2017" name="Genome Biol. Evol.">
        <title>Population Structure and Local Adaptation of MAC Lung Disease Agent Mycobacterium avium subsp. hominissuis.</title>
        <authorList>
            <person name="Yano H."/>
            <person name="Iwamoto T."/>
            <person name="Nishiuchi Y."/>
            <person name="Nakajima C."/>
            <person name="Starkova D.A."/>
            <person name="Mokrousov I."/>
            <person name="Narvskaya O."/>
            <person name="Yoshida S."/>
            <person name="Arikawa K."/>
            <person name="Nakanishi N."/>
            <person name="Osaki K."/>
            <person name="Nakagawa I."/>
            <person name="Ato M."/>
            <person name="Suzuki Y."/>
            <person name="Maruyama F."/>
        </authorList>
    </citation>
    <scope>NUCLEOTIDE SEQUENCE [LARGE SCALE GENOMIC DNA]</scope>
    <source>
        <strain evidence="1 2">OCU466</strain>
    </source>
</reference>
<name>A0A2A3LD06_MYCAV</name>